<name>A0A650CIR7_SULOH</name>
<dbReference type="GO" id="GO:0032259">
    <property type="term" value="P:methylation"/>
    <property type="evidence" value="ECO:0007669"/>
    <property type="project" value="UniProtKB-KW"/>
</dbReference>
<dbReference type="PANTHER" id="PTHR34203:SF15">
    <property type="entry name" value="SLL1173 PROTEIN"/>
    <property type="match status" value="1"/>
</dbReference>
<dbReference type="Pfam" id="PF05050">
    <property type="entry name" value="Methyltransf_21"/>
    <property type="match status" value="1"/>
</dbReference>
<gene>
    <name evidence="2" type="ORF">D1869_10855</name>
</gene>
<reference evidence="2 3" key="1">
    <citation type="submission" date="2019-10" db="EMBL/GenBank/DDBJ databases">
        <title>Genome Sequences from Six Type Strain Members of the Archaeal Family Sulfolobaceae: Acidianus ambivalens, Acidianus infernus, Metallosphaera prunae, Stygiolobus azoricus, Sulfolobus metallicus, and Sulfurisphaera ohwakuensis.</title>
        <authorList>
            <person name="Counts J.A."/>
            <person name="Kelly R.M."/>
        </authorList>
    </citation>
    <scope>NUCLEOTIDE SEQUENCE [LARGE SCALE GENOMIC DNA]</scope>
    <source>
        <strain evidence="2 3">TA-1</strain>
    </source>
</reference>
<dbReference type="Gene3D" id="3.40.50.150">
    <property type="entry name" value="Vaccinia Virus protein VP39"/>
    <property type="match status" value="1"/>
</dbReference>
<keyword evidence="2" id="KW-0489">Methyltransferase</keyword>
<protein>
    <submittedName>
        <fullName evidence="2">FkbM family methyltransferase</fullName>
    </submittedName>
</protein>
<dbReference type="GO" id="GO:0008168">
    <property type="term" value="F:methyltransferase activity"/>
    <property type="evidence" value="ECO:0007669"/>
    <property type="project" value="UniProtKB-KW"/>
</dbReference>
<evidence type="ECO:0000313" key="3">
    <source>
        <dbReference type="Proteomes" id="UP000427373"/>
    </source>
</evidence>
<dbReference type="InterPro" id="IPR029063">
    <property type="entry name" value="SAM-dependent_MTases_sf"/>
</dbReference>
<dbReference type="PANTHER" id="PTHR34203">
    <property type="entry name" value="METHYLTRANSFERASE, FKBM FAMILY PROTEIN"/>
    <property type="match status" value="1"/>
</dbReference>
<proteinExistence type="predicted"/>
<dbReference type="Proteomes" id="UP000427373">
    <property type="component" value="Chromosome"/>
</dbReference>
<evidence type="ECO:0000313" key="2">
    <source>
        <dbReference type="EMBL" id="QGR17628.1"/>
    </source>
</evidence>
<keyword evidence="3" id="KW-1185">Reference proteome</keyword>
<dbReference type="AlphaFoldDB" id="A0A650CIR7"/>
<dbReference type="KEGG" id="soh:D1869_10855"/>
<keyword evidence="2" id="KW-0808">Transferase</keyword>
<dbReference type="NCBIfam" id="TIGR01444">
    <property type="entry name" value="fkbM_fam"/>
    <property type="match status" value="1"/>
</dbReference>
<evidence type="ECO:0000259" key="1">
    <source>
        <dbReference type="Pfam" id="PF05050"/>
    </source>
</evidence>
<accession>A0A650CIR7</accession>
<dbReference type="OrthoDB" id="275825at2157"/>
<dbReference type="InterPro" id="IPR006342">
    <property type="entry name" value="FkbM_mtfrase"/>
</dbReference>
<dbReference type="SUPFAM" id="SSF53335">
    <property type="entry name" value="S-adenosyl-L-methionine-dependent methyltransferases"/>
    <property type="match status" value="1"/>
</dbReference>
<dbReference type="EMBL" id="CP045484">
    <property type="protein sequence ID" value="QGR17628.1"/>
    <property type="molecule type" value="Genomic_DNA"/>
</dbReference>
<dbReference type="InterPro" id="IPR052514">
    <property type="entry name" value="SAM-dependent_MTase"/>
</dbReference>
<feature type="domain" description="Methyltransferase FkbM" evidence="1">
    <location>
        <begin position="4"/>
        <end position="135"/>
    </location>
</feature>
<organism evidence="2 3">
    <name type="scientific">Sulfurisphaera ohwakuensis</name>
    <dbReference type="NCBI Taxonomy" id="69656"/>
    <lineage>
        <taxon>Archaea</taxon>
        <taxon>Thermoproteota</taxon>
        <taxon>Thermoprotei</taxon>
        <taxon>Sulfolobales</taxon>
        <taxon>Sulfolobaceae</taxon>
        <taxon>Sulfurisphaera</taxon>
    </lineage>
</organism>
<sequence>MFVDVGAYIGAYTLRAAKHGAKVYSFEPNPYSFNLLLLNVKDNGFEDRVILYNVALGDRDGEISLALNLDESHVSIEGYKVKMRTLDSFNIRNVDLLKIDVEGFEKEVLLGSEVTLGNTRSVIIEVSKDKKKFVEDLMIEHGLKKVREELTYPNASVYYLMFERRK</sequence>